<dbReference type="InterPro" id="IPR005184">
    <property type="entry name" value="DUF306_Meta_HslJ"/>
</dbReference>
<dbReference type="EMBL" id="CP034438">
    <property type="protein sequence ID" value="AZN30900.1"/>
    <property type="molecule type" value="Genomic_DNA"/>
</dbReference>
<accession>A0A3Q8WV95</accession>
<dbReference type="Proteomes" id="UP000270021">
    <property type="component" value="Chromosome"/>
</dbReference>
<dbReference type="Gene3D" id="2.40.128.270">
    <property type="match status" value="2"/>
</dbReference>
<proteinExistence type="predicted"/>
<dbReference type="AlphaFoldDB" id="A0A3Q8WV95"/>
<dbReference type="InterPro" id="IPR053147">
    <property type="entry name" value="Hsp_HslJ-like"/>
</dbReference>
<keyword evidence="3" id="KW-1185">Reference proteome</keyword>
<evidence type="ECO:0000313" key="3">
    <source>
        <dbReference type="Proteomes" id="UP000270021"/>
    </source>
</evidence>
<dbReference type="PROSITE" id="PS51257">
    <property type="entry name" value="PROKAR_LIPOPROTEIN"/>
    <property type="match status" value="1"/>
</dbReference>
<feature type="domain" description="DUF306" evidence="1">
    <location>
        <begin position="133"/>
        <end position="242"/>
    </location>
</feature>
<organism evidence="2 3">
    <name type="scientific">Flaviflexus salsibiostraticola</name>
    <dbReference type="NCBI Taxonomy" id="1282737"/>
    <lineage>
        <taxon>Bacteria</taxon>
        <taxon>Bacillati</taxon>
        <taxon>Actinomycetota</taxon>
        <taxon>Actinomycetes</taxon>
        <taxon>Actinomycetales</taxon>
        <taxon>Actinomycetaceae</taxon>
        <taxon>Flaviflexus</taxon>
    </lineage>
</organism>
<reference evidence="2 3" key="1">
    <citation type="submission" date="2018-12" db="EMBL/GenBank/DDBJ databases">
        <title>Complete genome sequence of Flaviflexus salsibiostraticola KCTC 33148.</title>
        <authorList>
            <person name="Bae J.-W."/>
        </authorList>
    </citation>
    <scope>NUCLEOTIDE SEQUENCE [LARGE SCALE GENOMIC DNA]</scope>
    <source>
        <strain evidence="2 3">KCTC 33148</strain>
    </source>
</reference>
<dbReference type="KEGG" id="fsl:EJO69_11730"/>
<gene>
    <name evidence="2" type="ORF">EJO69_11730</name>
</gene>
<evidence type="ECO:0000259" key="1">
    <source>
        <dbReference type="Pfam" id="PF03724"/>
    </source>
</evidence>
<dbReference type="PANTHER" id="PTHR35535">
    <property type="entry name" value="HEAT SHOCK PROTEIN HSLJ"/>
    <property type="match status" value="1"/>
</dbReference>
<dbReference type="Pfam" id="PF03724">
    <property type="entry name" value="META"/>
    <property type="match status" value="2"/>
</dbReference>
<dbReference type="OrthoDB" id="4733425at2"/>
<protein>
    <submittedName>
        <fullName evidence="2">META domain-containing protein</fullName>
    </submittedName>
</protein>
<dbReference type="RefSeq" id="WP_126042048.1">
    <property type="nucleotide sequence ID" value="NZ_CP034438.1"/>
</dbReference>
<feature type="domain" description="DUF306" evidence="1">
    <location>
        <begin position="25"/>
        <end position="128"/>
    </location>
</feature>
<evidence type="ECO:0000313" key="2">
    <source>
        <dbReference type="EMBL" id="AZN30900.1"/>
    </source>
</evidence>
<sequence length="247" mass="26481">MRRFVAAAILAVLLAGCRSVEDDMVDGTVWTASQVAGQDVGDAEVTAIFEDGRMGGRSGCNLYGAGYEISGTRFALTEPIMSTLMACDEGTMDLEQRYLRALESATGFAMTESSLELTSEDGQILVAFSAVSQDLTQTSWEIVSYLDDPGRVSVLPDPQSSVSFDGSRLWASAGCNTVDGAYEAERGSLAVGELTTTDVYCSEPVGVMEQESAVAEALRTAARYRVEGRTMTIWNESGTIVLELSRR</sequence>
<dbReference type="InterPro" id="IPR038670">
    <property type="entry name" value="HslJ-like_sf"/>
</dbReference>
<name>A0A3Q8WV95_9ACTO</name>
<dbReference type="PANTHER" id="PTHR35535:SF2">
    <property type="entry name" value="DUF306 DOMAIN-CONTAINING PROTEIN"/>
    <property type="match status" value="1"/>
</dbReference>